<dbReference type="Proteomes" id="UP000057213">
    <property type="component" value="Chromosome"/>
</dbReference>
<dbReference type="InterPro" id="IPR007481">
    <property type="entry name" value="SspB"/>
</dbReference>
<dbReference type="OrthoDB" id="9800412at2"/>
<keyword evidence="3" id="KW-1185">Reference proteome</keyword>
<dbReference type="InterPro" id="IPR036760">
    <property type="entry name" value="SspB-like_sf"/>
</dbReference>
<protein>
    <recommendedName>
        <fullName evidence="4">Stringent starvation protein B</fullName>
    </recommendedName>
</protein>
<dbReference type="AlphaFoldDB" id="A0A0M4L885"/>
<organism evidence="2 3">
    <name type="scientific">Bartonella ancashensis</name>
    <dbReference type="NCBI Taxonomy" id="1318743"/>
    <lineage>
        <taxon>Bacteria</taxon>
        <taxon>Pseudomonadati</taxon>
        <taxon>Pseudomonadota</taxon>
        <taxon>Alphaproteobacteria</taxon>
        <taxon>Hyphomicrobiales</taxon>
        <taxon>Bartonellaceae</taxon>
        <taxon>Bartonella</taxon>
    </lineage>
</organism>
<evidence type="ECO:0000313" key="2">
    <source>
        <dbReference type="EMBL" id="ALE03638.1"/>
    </source>
</evidence>
<dbReference type="Gene3D" id="2.30.30.220">
    <property type="entry name" value="SspB-like"/>
    <property type="match status" value="1"/>
</dbReference>
<proteinExistence type="predicted"/>
<dbReference type="RefSeq" id="WP_053944155.1">
    <property type="nucleotide sequence ID" value="NZ_CP010401.1"/>
</dbReference>
<evidence type="ECO:0000256" key="1">
    <source>
        <dbReference type="SAM" id="MobiDB-lite"/>
    </source>
</evidence>
<dbReference type="PATRIC" id="fig|1318743.3.peg.837"/>
<dbReference type="Pfam" id="PF04386">
    <property type="entry name" value="SspB"/>
    <property type="match status" value="1"/>
</dbReference>
<accession>A0A0M4L885</accession>
<name>A0A0M4L885_9HYPH</name>
<feature type="compositionally biased region" description="Polar residues" evidence="1">
    <location>
        <begin position="131"/>
        <end position="140"/>
    </location>
</feature>
<dbReference type="KEGG" id="banc:PU02_0824"/>
<feature type="compositionally biased region" description="Basic and acidic residues" evidence="1">
    <location>
        <begin position="141"/>
        <end position="155"/>
    </location>
</feature>
<feature type="compositionally biased region" description="Polar residues" evidence="1">
    <location>
        <begin position="156"/>
        <end position="167"/>
    </location>
</feature>
<gene>
    <name evidence="2" type="ORF">PU02_0824</name>
</gene>
<evidence type="ECO:0008006" key="4">
    <source>
        <dbReference type="Google" id="ProtNLM"/>
    </source>
</evidence>
<dbReference type="SUPFAM" id="SSF101738">
    <property type="entry name" value="SspB-like"/>
    <property type="match status" value="1"/>
</dbReference>
<feature type="region of interest" description="Disordered" evidence="1">
    <location>
        <begin position="131"/>
        <end position="177"/>
    </location>
</feature>
<dbReference type="STRING" id="1318743.PU02_0824"/>
<evidence type="ECO:0000313" key="3">
    <source>
        <dbReference type="Proteomes" id="UP000057213"/>
    </source>
</evidence>
<sequence>MVQDQIRYDVLVQDALREVIRKVLLETSKAGPPGDHHFFITFLTNAPEVQISTRLKERYPDQMTIVLQHQFKDLSVSETSFEVTLFFGEISERLIIPFSSIQVFYDPVAAFEAAFDLPSPSVLEENVTISHTPTTLSSEQTQDKLSAKEKNHTEKNSSNSTTKQSADIVSLDSFRKK</sequence>
<dbReference type="EMBL" id="CP010401">
    <property type="protein sequence ID" value="ALE03638.1"/>
    <property type="molecule type" value="Genomic_DNA"/>
</dbReference>
<reference evidence="2 3" key="1">
    <citation type="journal article" date="2015" name="Genome Announc.">
        <title>Complete Genome Sequence of Bartonella ancashensis Strain 20.00, Isolated from the Blood of a Patient with Verruga Peruana.</title>
        <authorList>
            <person name="Hang J."/>
            <person name="Mullins K.E."/>
            <person name="Clifford R.J."/>
            <person name="Onmus-Leone F."/>
            <person name="Yang Y."/>
            <person name="Jiang J."/>
            <person name="Leguia M."/>
            <person name="Kasper M.R."/>
            <person name="Maguina C."/>
            <person name="Lesho E.P."/>
            <person name="Jarman R.G."/>
            <person name="Richards A.L."/>
            <person name="Blazes D."/>
        </authorList>
    </citation>
    <scope>NUCLEOTIDE SEQUENCE [LARGE SCALE GENOMIC DNA]</scope>
    <source>
        <strain evidence="2 3">20.00</strain>
    </source>
</reference>